<dbReference type="InterPro" id="IPR050827">
    <property type="entry name" value="CRP1_MDG1_kinase"/>
</dbReference>
<feature type="region of interest" description="Disordered" evidence="2">
    <location>
        <begin position="112"/>
        <end position="136"/>
    </location>
</feature>
<reference evidence="4" key="1">
    <citation type="submission" date="2022-06" db="EMBL/GenBank/DDBJ databases">
        <title>Complete genome sequences of two strains of the flax pathogen Septoria linicola.</title>
        <authorList>
            <person name="Lapalu N."/>
            <person name="Simon A."/>
            <person name="Demenou B."/>
            <person name="Paumier D."/>
            <person name="Guillot M.-P."/>
            <person name="Gout L."/>
            <person name="Valade R."/>
        </authorList>
    </citation>
    <scope>NUCLEOTIDE SEQUENCE</scope>
    <source>
        <strain evidence="4">SE15195</strain>
    </source>
</reference>
<dbReference type="SUPFAM" id="SSF81296">
    <property type="entry name" value="E set domains"/>
    <property type="match status" value="1"/>
</dbReference>
<evidence type="ECO:0000313" key="4">
    <source>
        <dbReference type="EMBL" id="USW53270.1"/>
    </source>
</evidence>
<dbReference type="EMBL" id="CP099422">
    <property type="protein sequence ID" value="USW53270.1"/>
    <property type="molecule type" value="Genomic_DNA"/>
</dbReference>
<keyword evidence="4" id="KW-0418">Kinase</keyword>
<feature type="compositionally biased region" description="Polar residues" evidence="2">
    <location>
        <begin position="197"/>
        <end position="208"/>
    </location>
</feature>
<dbReference type="PANTHER" id="PTHR10343:SF81">
    <property type="entry name" value="CRUCIFORM DNA-RECOGNIZING PROTEIN 1-RELATED"/>
    <property type="match status" value="1"/>
</dbReference>
<dbReference type="InterPro" id="IPR014756">
    <property type="entry name" value="Ig_E-set"/>
</dbReference>
<accession>A0A9Q9AQJ8</accession>
<feature type="compositionally biased region" description="Low complexity" evidence="2">
    <location>
        <begin position="573"/>
        <end position="590"/>
    </location>
</feature>
<feature type="compositionally biased region" description="Polar residues" evidence="2">
    <location>
        <begin position="216"/>
        <end position="226"/>
    </location>
</feature>
<feature type="compositionally biased region" description="Basic and acidic residues" evidence="2">
    <location>
        <begin position="489"/>
        <end position="505"/>
    </location>
</feature>
<dbReference type="GO" id="GO:0016301">
    <property type="term" value="F:kinase activity"/>
    <property type="evidence" value="ECO:0007669"/>
    <property type="project" value="UniProtKB-KW"/>
</dbReference>
<dbReference type="OrthoDB" id="5873279at2759"/>
<feature type="compositionally biased region" description="Polar residues" evidence="2">
    <location>
        <begin position="432"/>
        <end position="445"/>
    </location>
</feature>
<dbReference type="Gene3D" id="2.60.40.10">
    <property type="entry name" value="Immunoglobulins"/>
    <property type="match status" value="1"/>
</dbReference>
<feature type="compositionally biased region" description="Polar residues" evidence="2">
    <location>
        <begin position="452"/>
        <end position="461"/>
    </location>
</feature>
<dbReference type="GO" id="GO:0019901">
    <property type="term" value="F:protein kinase binding"/>
    <property type="evidence" value="ECO:0007669"/>
    <property type="project" value="TreeGrafter"/>
</dbReference>
<keyword evidence="4" id="KW-0808">Transferase</keyword>
<feature type="compositionally biased region" description="Basic and acidic residues" evidence="2">
    <location>
        <begin position="375"/>
        <end position="395"/>
    </location>
</feature>
<dbReference type="GO" id="GO:0005634">
    <property type="term" value="C:nucleus"/>
    <property type="evidence" value="ECO:0007669"/>
    <property type="project" value="TreeGrafter"/>
</dbReference>
<dbReference type="Proteomes" id="UP001056384">
    <property type="component" value="Chromosome 5"/>
</dbReference>
<feature type="compositionally biased region" description="Basic and acidic residues" evidence="2">
    <location>
        <begin position="469"/>
        <end position="479"/>
    </location>
</feature>
<feature type="compositionally biased region" description="Polar residues" evidence="2">
    <location>
        <begin position="591"/>
        <end position="602"/>
    </location>
</feature>
<name>A0A9Q9AQJ8_9PEZI</name>
<keyword evidence="5" id="KW-1185">Reference proteome</keyword>
<feature type="compositionally biased region" description="Polar residues" evidence="2">
    <location>
        <begin position="547"/>
        <end position="563"/>
    </location>
</feature>
<feature type="region of interest" description="Disordered" evidence="2">
    <location>
        <begin position="354"/>
        <end position="750"/>
    </location>
</feature>
<evidence type="ECO:0000256" key="2">
    <source>
        <dbReference type="SAM" id="MobiDB-lite"/>
    </source>
</evidence>
<protein>
    <submittedName>
        <fullName evidence="4">AMP-activated kinase, glycogen-binding protein</fullName>
    </submittedName>
</protein>
<feature type="domain" description="AMP-activated protein kinase glycogen-binding" evidence="3">
    <location>
        <begin position="5"/>
        <end position="82"/>
    </location>
</feature>
<dbReference type="Pfam" id="PF16561">
    <property type="entry name" value="AMPK1_CBM"/>
    <property type="match status" value="1"/>
</dbReference>
<feature type="compositionally biased region" description="Low complexity" evidence="2">
    <location>
        <begin position="411"/>
        <end position="423"/>
    </location>
</feature>
<sequence length="750" mass="75543">MGSYNFTWSHPAEEVYVTGTFDNWGKTVKLDKKDQVHEKLVNLPSNEKVLYKFVADGNWSHDHTAKTETDHEGNVNNVLYTEDIQPTTSMAHSLSSVAPGATTTDLAGQQPLEKERDHDVVPGAFPETPAALTSDEKKDGLAGAGLAGGLIGAGGAATLAGSSGSKEPEQTFSVNPIPASSGSGNPISLTAGEPVPHSSTINSNTVASTVRDDPSLKSSADEQTVSVAPLPATSGIGNPISLAPGEKIPESSSYTANTIDSHVKLDKASYENSGASVPAVSNTSATERDTVAASALAGGLGPQTTNMIPESSLGMGADAPAPLEGAAINSVGANSTTNQLAGQVPIEPRGAVPEVVKESQKEAGVGPEASAYPEQVKEKKDLETELKDKIGKPEDQTSSAIGGAFGGALAGAGAAALGAAAVARQKTHETTGTDPVSVLPTSVQKTVDENTRPTGADTTRSAADAVPAEVKESQKEAHVAPEASANPEAVHEKSDVEKELLKKVPESQAAGEPAPTATAAATAVAPVASSSTTAPTTAAGGYAIQTGPDSTEGNATSGVTGASATEIAEPEQSATAGVTGASATKTAGVTEPSTTSATSANGAPQLADPTAGVAALSLDDKSKGLNAPASSQAQVAKPAELAPEKQQPLDSRDVSPMSKPNPAANSESQTALVVTTGVNSSAAPATSGATETKPVGTPRTGAVPSTPTKRNSIIDRLKGGKEGTPDSSKTDSSSTKKKGRLSRFFDKLKN</sequence>
<organism evidence="4 5">
    <name type="scientific">Septoria linicola</name>
    <dbReference type="NCBI Taxonomy" id="215465"/>
    <lineage>
        <taxon>Eukaryota</taxon>
        <taxon>Fungi</taxon>
        <taxon>Dikarya</taxon>
        <taxon>Ascomycota</taxon>
        <taxon>Pezizomycotina</taxon>
        <taxon>Dothideomycetes</taxon>
        <taxon>Dothideomycetidae</taxon>
        <taxon>Mycosphaerellales</taxon>
        <taxon>Mycosphaerellaceae</taxon>
        <taxon>Septoria</taxon>
    </lineage>
</organism>
<comment type="similarity">
    <text evidence="1">Belongs to the CRP1/MDG1 family.</text>
</comment>
<dbReference type="AlphaFoldDB" id="A0A9Q9AQJ8"/>
<dbReference type="GO" id="GO:0007165">
    <property type="term" value="P:signal transduction"/>
    <property type="evidence" value="ECO:0007669"/>
    <property type="project" value="TreeGrafter"/>
</dbReference>
<feature type="compositionally biased region" description="Low complexity" evidence="2">
    <location>
        <begin position="513"/>
        <end position="539"/>
    </location>
</feature>
<proteinExistence type="inferred from homology"/>
<feature type="compositionally biased region" description="Basic and acidic residues" evidence="2">
    <location>
        <begin position="712"/>
        <end position="724"/>
    </location>
</feature>
<feature type="compositionally biased region" description="Polar residues" evidence="2">
    <location>
        <begin position="663"/>
        <end position="690"/>
    </location>
</feature>
<dbReference type="GO" id="GO:0005737">
    <property type="term" value="C:cytoplasm"/>
    <property type="evidence" value="ECO:0007669"/>
    <property type="project" value="TreeGrafter"/>
</dbReference>
<feature type="compositionally biased region" description="Polar residues" evidence="2">
    <location>
        <begin position="170"/>
        <end position="188"/>
    </location>
</feature>
<dbReference type="InterPro" id="IPR032640">
    <property type="entry name" value="AMPK1_CBM"/>
</dbReference>
<evidence type="ECO:0000256" key="1">
    <source>
        <dbReference type="ARBA" id="ARBA00038216"/>
    </source>
</evidence>
<gene>
    <name evidence="4" type="ORF">Slin15195_G065890</name>
</gene>
<dbReference type="PANTHER" id="PTHR10343">
    <property type="entry name" value="5'-AMP-ACTIVATED PROTEIN KINASE , BETA SUBUNIT"/>
    <property type="match status" value="1"/>
</dbReference>
<dbReference type="CDD" id="cd02859">
    <property type="entry name" value="E_set_AMPKbeta_like_N"/>
    <property type="match status" value="1"/>
</dbReference>
<feature type="region of interest" description="Disordered" evidence="2">
    <location>
        <begin position="158"/>
        <end position="253"/>
    </location>
</feature>
<dbReference type="GO" id="GO:0031588">
    <property type="term" value="C:nucleotide-activated protein kinase complex"/>
    <property type="evidence" value="ECO:0007669"/>
    <property type="project" value="TreeGrafter"/>
</dbReference>
<evidence type="ECO:0000259" key="3">
    <source>
        <dbReference type="Pfam" id="PF16561"/>
    </source>
</evidence>
<evidence type="ECO:0000313" key="5">
    <source>
        <dbReference type="Proteomes" id="UP001056384"/>
    </source>
</evidence>
<dbReference type="InterPro" id="IPR013783">
    <property type="entry name" value="Ig-like_fold"/>
</dbReference>